<sequence length="424" mass="47279">MIENFLSHSSEHSLDEWLSYLESLHSSEIDLGLTRVGEVAERLSIDFSFAKVITVAGTNGKGTTCAFIEQVLLSKGKSVAVYSSPHIEHFNERLRINQDDVADQPIIDAFKQIEQARAEISLTYYEYTTLAAFLILMSERPEFIVLEVGLGGRLDATNIINADIAVVTTVDLDHQAFLGNDRETIGREKAGILRTKQHAILGEVFPPESVLKYANDINANVWQREKSFCVSFSDDKTWFWQSSSHNFNNLPLPYIPLDNVATAIMVITLLVPEITEMDLIKAINKTRVAGRTEHFKASCDVVLDVGHNPLAARYLSQYVKQYVQNKPEAKVYAVAAMLADKDIKSTLIELHKDIDAWYVASLTVSRGARAQVLAEYLSVAEGSVNCFDKVEDAYKMALSKAQSTDLILVFGSFYTVASIRKLLV</sequence>
<dbReference type="PIRSF" id="PIRSF001563">
    <property type="entry name" value="Folylpolyglu_synth"/>
    <property type="match status" value="1"/>
</dbReference>
<dbReference type="Gene3D" id="3.90.190.20">
    <property type="entry name" value="Mur ligase, C-terminal domain"/>
    <property type="match status" value="1"/>
</dbReference>
<dbReference type="SUPFAM" id="SSF53623">
    <property type="entry name" value="MurD-like peptide ligases, catalytic domain"/>
    <property type="match status" value="1"/>
</dbReference>
<evidence type="ECO:0000256" key="20">
    <source>
        <dbReference type="ARBA" id="ARBA00049161"/>
    </source>
</evidence>
<keyword evidence="25" id="KW-1185">Reference proteome</keyword>
<evidence type="ECO:0000256" key="16">
    <source>
        <dbReference type="ARBA" id="ARBA00032510"/>
    </source>
</evidence>
<evidence type="ECO:0000256" key="2">
    <source>
        <dbReference type="ARBA" id="ARBA00004799"/>
    </source>
</evidence>
<comment type="function">
    <text evidence="1">Functions in two distinct reactions of the de novo folate biosynthetic pathway. Catalyzes the addition of a glutamate residue to dihydropteroate (7,8-dihydropteroate or H2Pte) to form dihydrofolate (7,8-dihydrofolate monoglutamate or H2Pte-Glu). Also catalyzes successive additions of L-glutamate to tetrahydrofolate or 10-formyltetrahydrofolate or 5,10-methylenetetrahydrofolate, leading to folylpolyglutamate derivatives.</text>
</comment>
<dbReference type="Pfam" id="PF08245">
    <property type="entry name" value="Mur_ligase_M"/>
    <property type="match status" value="1"/>
</dbReference>
<name>A0ABQ3IFR5_9GAMM</name>
<evidence type="ECO:0000256" key="5">
    <source>
        <dbReference type="ARBA" id="ARBA00013023"/>
    </source>
</evidence>
<evidence type="ECO:0000256" key="14">
    <source>
        <dbReference type="ARBA" id="ARBA00030048"/>
    </source>
</evidence>
<evidence type="ECO:0000256" key="9">
    <source>
        <dbReference type="ARBA" id="ARBA00022723"/>
    </source>
</evidence>
<comment type="catalytic activity">
    <reaction evidence="19">
        <text>(6R)-5,10-methylenetetrahydrofolyl-(gamma-L-Glu)(n) + L-glutamate + ATP = (6R)-5,10-methylenetetrahydrofolyl-(gamma-L-Glu)(n+1) + ADP + phosphate + H(+)</text>
        <dbReference type="Rhea" id="RHEA:51912"/>
        <dbReference type="Rhea" id="RHEA-COMP:13257"/>
        <dbReference type="Rhea" id="RHEA-COMP:13258"/>
        <dbReference type="ChEBI" id="CHEBI:15378"/>
        <dbReference type="ChEBI" id="CHEBI:29985"/>
        <dbReference type="ChEBI" id="CHEBI:30616"/>
        <dbReference type="ChEBI" id="CHEBI:43474"/>
        <dbReference type="ChEBI" id="CHEBI:136572"/>
        <dbReference type="ChEBI" id="CHEBI:456216"/>
        <dbReference type="EC" id="6.3.2.17"/>
    </reaction>
</comment>
<dbReference type="PROSITE" id="PS01012">
    <property type="entry name" value="FOLYLPOLYGLU_SYNT_2"/>
    <property type="match status" value="1"/>
</dbReference>
<evidence type="ECO:0000256" key="7">
    <source>
        <dbReference type="ARBA" id="ARBA00019357"/>
    </source>
</evidence>
<accession>A0ABQ3IFR5</accession>
<dbReference type="PROSITE" id="PS01011">
    <property type="entry name" value="FOLYLPOLYGLU_SYNT_1"/>
    <property type="match status" value="1"/>
</dbReference>
<evidence type="ECO:0000256" key="19">
    <source>
        <dbReference type="ARBA" id="ARBA00049035"/>
    </source>
</evidence>
<dbReference type="PANTHER" id="PTHR11136">
    <property type="entry name" value="FOLYLPOLYGLUTAMATE SYNTHASE-RELATED"/>
    <property type="match status" value="1"/>
</dbReference>
<comment type="caution">
    <text evidence="24">The sequence shown here is derived from an EMBL/GenBank/DDBJ whole genome shotgun (WGS) entry which is preliminary data.</text>
</comment>
<dbReference type="SUPFAM" id="SSF53244">
    <property type="entry name" value="MurD-like peptide ligases, peptide-binding domain"/>
    <property type="match status" value="1"/>
</dbReference>
<evidence type="ECO:0000313" key="24">
    <source>
        <dbReference type="EMBL" id="GHE77106.1"/>
    </source>
</evidence>
<evidence type="ECO:0000256" key="21">
    <source>
        <dbReference type="PIRNR" id="PIRNR001563"/>
    </source>
</evidence>
<evidence type="ECO:0000256" key="3">
    <source>
        <dbReference type="ARBA" id="ARBA00005150"/>
    </source>
</evidence>
<evidence type="ECO:0000256" key="4">
    <source>
        <dbReference type="ARBA" id="ARBA00008276"/>
    </source>
</evidence>
<evidence type="ECO:0000256" key="11">
    <source>
        <dbReference type="ARBA" id="ARBA00022840"/>
    </source>
</evidence>
<feature type="domain" description="Mur ligase C-terminal" evidence="22">
    <location>
        <begin position="290"/>
        <end position="413"/>
    </location>
</feature>
<evidence type="ECO:0000313" key="25">
    <source>
        <dbReference type="Proteomes" id="UP000626370"/>
    </source>
</evidence>
<dbReference type="EC" id="6.3.2.12" evidence="5"/>
<keyword evidence="8 21" id="KW-0436">Ligase</keyword>
<dbReference type="RefSeq" id="WP_189376104.1">
    <property type="nucleotide sequence ID" value="NZ_BNAH01000001.1"/>
</dbReference>
<keyword evidence="12" id="KW-0460">Magnesium</keyword>
<organism evidence="24 25">
    <name type="scientific">Thalassotalea profundi</name>
    <dbReference type="NCBI Taxonomy" id="2036687"/>
    <lineage>
        <taxon>Bacteria</taxon>
        <taxon>Pseudomonadati</taxon>
        <taxon>Pseudomonadota</taxon>
        <taxon>Gammaproteobacteria</taxon>
        <taxon>Alteromonadales</taxon>
        <taxon>Colwelliaceae</taxon>
        <taxon>Thalassotalea</taxon>
    </lineage>
</organism>
<dbReference type="NCBIfam" id="NF008101">
    <property type="entry name" value="PRK10846.1"/>
    <property type="match status" value="1"/>
</dbReference>
<keyword evidence="11 21" id="KW-0067">ATP-binding</keyword>
<dbReference type="InterPro" id="IPR036565">
    <property type="entry name" value="Mur-like_cat_sf"/>
</dbReference>
<evidence type="ECO:0000256" key="15">
    <source>
        <dbReference type="ARBA" id="ARBA00030592"/>
    </source>
</evidence>
<dbReference type="Pfam" id="PF02875">
    <property type="entry name" value="Mur_ligase_C"/>
    <property type="match status" value="1"/>
</dbReference>
<evidence type="ECO:0000259" key="23">
    <source>
        <dbReference type="Pfam" id="PF08245"/>
    </source>
</evidence>
<evidence type="ECO:0000256" key="8">
    <source>
        <dbReference type="ARBA" id="ARBA00022598"/>
    </source>
</evidence>
<comment type="catalytic activity">
    <reaction evidence="17">
        <text>(6S)-5,6,7,8-tetrahydrofolyl-(gamma-L-Glu)(n) + L-glutamate + ATP = (6S)-5,6,7,8-tetrahydrofolyl-(gamma-L-Glu)(n+1) + ADP + phosphate + H(+)</text>
        <dbReference type="Rhea" id="RHEA:10580"/>
        <dbReference type="Rhea" id="RHEA-COMP:14738"/>
        <dbReference type="Rhea" id="RHEA-COMP:14740"/>
        <dbReference type="ChEBI" id="CHEBI:15378"/>
        <dbReference type="ChEBI" id="CHEBI:29985"/>
        <dbReference type="ChEBI" id="CHEBI:30616"/>
        <dbReference type="ChEBI" id="CHEBI:43474"/>
        <dbReference type="ChEBI" id="CHEBI:141005"/>
        <dbReference type="ChEBI" id="CHEBI:456216"/>
        <dbReference type="EC" id="6.3.2.17"/>
    </reaction>
</comment>
<keyword evidence="13" id="KW-0289">Folate biosynthesis</keyword>
<reference evidence="25" key="1">
    <citation type="journal article" date="2019" name="Int. J. Syst. Evol. Microbiol.">
        <title>The Global Catalogue of Microorganisms (GCM) 10K type strain sequencing project: providing services to taxonomists for standard genome sequencing and annotation.</title>
        <authorList>
            <consortium name="The Broad Institute Genomics Platform"/>
            <consortium name="The Broad Institute Genome Sequencing Center for Infectious Disease"/>
            <person name="Wu L."/>
            <person name="Ma J."/>
        </authorList>
    </citation>
    <scope>NUCLEOTIDE SEQUENCE [LARGE SCALE GENOMIC DNA]</scope>
    <source>
        <strain evidence="25">CGMCC 1.15922</strain>
    </source>
</reference>
<dbReference type="InterPro" id="IPR004101">
    <property type="entry name" value="Mur_ligase_C"/>
</dbReference>
<keyword evidence="9" id="KW-0479">Metal-binding</keyword>
<gene>
    <name evidence="24" type="primary">folC</name>
    <name evidence="24" type="ORF">GCM10011501_00660</name>
</gene>
<dbReference type="PANTHER" id="PTHR11136:SF0">
    <property type="entry name" value="DIHYDROFOLATE SYNTHETASE-RELATED"/>
    <property type="match status" value="1"/>
</dbReference>
<protein>
    <recommendedName>
        <fullName evidence="7">Dihydrofolate synthase/folylpolyglutamate synthase</fullName>
        <ecNumber evidence="5">6.3.2.12</ecNumber>
        <ecNumber evidence="6">6.3.2.17</ecNumber>
    </recommendedName>
    <alternativeName>
        <fullName evidence="16">Folylpoly-gamma-glutamate synthetase-dihydrofolate synthetase</fullName>
    </alternativeName>
    <alternativeName>
        <fullName evidence="14">Folylpolyglutamate synthetase</fullName>
    </alternativeName>
    <alternativeName>
        <fullName evidence="15">Tetrahydrofolylpolyglutamate synthase</fullName>
    </alternativeName>
</protein>
<comment type="similarity">
    <text evidence="4 21">Belongs to the folylpolyglutamate synthase family.</text>
</comment>
<dbReference type="EMBL" id="BNAH01000001">
    <property type="protein sequence ID" value="GHE77106.1"/>
    <property type="molecule type" value="Genomic_DNA"/>
</dbReference>
<dbReference type="Gene3D" id="3.40.1190.10">
    <property type="entry name" value="Mur-like, catalytic domain"/>
    <property type="match status" value="1"/>
</dbReference>
<dbReference type="InterPro" id="IPR001645">
    <property type="entry name" value="Folylpolyglutamate_synth"/>
</dbReference>
<evidence type="ECO:0000256" key="12">
    <source>
        <dbReference type="ARBA" id="ARBA00022842"/>
    </source>
</evidence>
<dbReference type="InterPro" id="IPR013221">
    <property type="entry name" value="Mur_ligase_cen"/>
</dbReference>
<dbReference type="NCBIfam" id="TIGR01499">
    <property type="entry name" value="folC"/>
    <property type="match status" value="1"/>
</dbReference>
<dbReference type="EC" id="6.3.2.17" evidence="6"/>
<dbReference type="Proteomes" id="UP000626370">
    <property type="component" value="Unassembled WGS sequence"/>
</dbReference>
<dbReference type="InterPro" id="IPR036615">
    <property type="entry name" value="Mur_ligase_C_dom_sf"/>
</dbReference>
<feature type="domain" description="Mur ligase central" evidence="23">
    <location>
        <begin position="55"/>
        <end position="197"/>
    </location>
</feature>
<evidence type="ECO:0000256" key="6">
    <source>
        <dbReference type="ARBA" id="ARBA00013025"/>
    </source>
</evidence>
<evidence type="ECO:0000256" key="18">
    <source>
        <dbReference type="ARBA" id="ARBA00047808"/>
    </source>
</evidence>
<evidence type="ECO:0000256" key="10">
    <source>
        <dbReference type="ARBA" id="ARBA00022741"/>
    </source>
</evidence>
<comment type="pathway">
    <text evidence="3">Cofactor biosynthesis; tetrahydrofolylpolyglutamate biosynthesis.</text>
</comment>
<proteinExistence type="inferred from homology"/>
<comment type="catalytic activity">
    <reaction evidence="18">
        <text>10-formyltetrahydrofolyl-(gamma-L-Glu)(n) + L-glutamate + ATP = 10-formyltetrahydrofolyl-(gamma-L-Glu)(n+1) + ADP + phosphate + H(+)</text>
        <dbReference type="Rhea" id="RHEA:51904"/>
        <dbReference type="Rhea" id="RHEA-COMP:13088"/>
        <dbReference type="Rhea" id="RHEA-COMP:14300"/>
        <dbReference type="ChEBI" id="CHEBI:15378"/>
        <dbReference type="ChEBI" id="CHEBI:29985"/>
        <dbReference type="ChEBI" id="CHEBI:30616"/>
        <dbReference type="ChEBI" id="CHEBI:43474"/>
        <dbReference type="ChEBI" id="CHEBI:134413"/>
        <dbReference type="ChEBI" id="CHEBI:456216"/>
        <dbReference type="EC" id="6.3.2.17"/>
    </reaction>
</comment>
<dbReference type="InterPro" id="IPR018109">
    <property type="entry name" value="Folylpolyglutamate_synth_CS"/>
</dbReference>
<evidence type="ECO:0000256" key="17">
    <source>
        <dbReference type="ARBA" id="ARBA00047493"/>
    </source>
</evidence>
<evidence type="ECO:0000256" key="1">
    <source>
        <dbReference type="ARBA" id="ARBA00002714"/>
    </source>
</evidence>
<comment type="catalytic activity">
    <reaction evidence="20">
        <text>7,8-dihydropteroate + L-glutamate + ATP = 7,8-dihydrofolate + ADP + phosphate + H(+)</text>
        <dbReference type="Rhea" id="RHEA:23584"/>
        <dbReference type="ChEBI" id="CHEBI:15378"/>
        <dbReference type="ChEBI" id="CHEBI:17839"/>
        <dbReference type="ChEBI" id="CHEBI:29985"/>
        <dbReference type="ChEBI" id="CHEBI:30616"/>
        <dbReference type="ChEBI" id="CHEBI:43474"/>
        <dbReference type="ChEBI" id="CHEBI:57451"/>
        <dbReference type="ChEBI" id="CHEBI:456216"/>
        <dbReference type="EC" id="6.3.2.12"/>
    </reaction>
</comment>
<keyword evidence="10 21" id="KW-0547">Nucleotide-binding</keyword>
<evidence type="ECO:0000259" key="22">
    <source>
        <dbReference type="Pfam" id="PF02875"/>
    </source>
</evidence>
<comment type="pathway">
    <text evidence="2">Cofactor biosynthesis; tetrahydrofolate biosynthesis; 7,8-dihydrofolate from 2-amino-4-hydroxy-6-hydroxymethyl-7,8-dihydropteridine diphosphate and 4-aminobenzoate: step 2/2.</text>
</comment>
<evidence type="ECO:0000256" key="13">
    <source>
        <dbReference type="ARBA" id="ARBA00022909"/>
    </source>
</evidence>